<dbReference type="PANTHER" id="PTHR37477">
    <property type="entry name" value="COBALT-PRECORRIN-5A HYDROLASE"/>
    <property type="match status" value="1"/>
</dbReference>
<dbReference type="eggNOG" id="COG2073">
    <property type="taxonomic scope" value="Bacteria"/>
</dbReference>
<gene>
    <name evidence="3" type="ordered locus">DaAHT2_1587</name>
</gene>
<dbReference type="GO" id="GO:0009236">
    <property type="term" value="P:cobalamin biosynthetic process"/>
    <property type="evidence" value="ECO:0007669"/>
    <property type="project" value="InterPro"/>
</dbReference>
<keyword evidence="4" id="KW-1185">Reference proteome</keyword>
<organism evidence="3 4">
    <name type="scientific">Desulfurivibrio alkaliphilus (strain DSM 19089 / UNIQEM U267 / AHT2)</name>
    <dbReference type="NCBI Taxonomy" id="589865"/>
    <lineage>
        <taxon>Bacteria</taxon>
        <taxon>Pseudomonadati</taxon>
        <taxon>Thermodesulfobacteriota</taxon>
        <taxon>Desulfobulbia</taxon>
        <taxon>Desulfobulbales</taxon>
        <taxon>Desulfobulbaceae</taxon>
        <taxon>Desulfurivibrio</taxon>
    </lineage>
</organism>
<dbReference type="OrthoDB" id="9781023at2"/>
<dbReference type="InterPro" id="IPR002750">
    <property type="entry name" value="CobE/GbiG_C"/>
</dbReference>
<feature type="domain" description="CobE/GbiG C-terminal" evidence="1">
    <location>
        <begin position="201"/>
        <end position="318"/>
    </location>
</feature>
<dbReference type="InterPro" id="IPR021744">
    <property type="entry name" value="CbiG_N"/>
</dbReference>
<dbReference type="Proteomes" id="UP000001508">
    <property type="component" value="Chromosome"/>
</dbReference>
<dbReference type="SUPFAM" id="SSF159664">
    <property type="entry name" value="CobE/GbiG C-terminal domain-like"/>
    <property type="match status" value="1"/>
</dbReference>
<evidence type="ECO:0000259" key="1">
    <source>
        <dbReference type="Pfam" id="PF01890"/>
    </source>
</evidence>
<dbReference type="RefSeq" id="WP_013163809.1">
    <property type="nucleotide sequence ID" value="NC_014216.1"/>
</dbReference>
<dbReference type="InterPro" id="IPR052553">
    <property type="entry name" value="CbiG_hydrolase"/>
</dbReference>
<dbReference type="SUPFAM" id="SSF159672">
    <property type="entry name" value="CbiG N-terminal domain-like"/>
    <property type="match status" value="1"/>
</dbReference>
<evidence type="ECO:0000313" key="4">
    <source>
        <dbReference type="Proteomes" id="UP000001508"/>
    </source>
</evidence>
<dbReference type="InParanoid" id="D6Z407"/>
<evidence type="ECO:0000259" key="2">
    <source>
        <dbReference type="Pfam" id="PF11760"/>
    </source>
</evidence>
<reference evidence="4" key="1">
    <citation type="submission" date="2010-02" db="EMBL/GenBank/DDBJ databases">
        <title>Complete sequence of Desulfurivibrio alkaliphilus AHT2.</title>
        <authorList>
            <consortium name="US DOE Joint Genome Institute"/>
            <person name="Pitluck S."/>
            <person name="Chertkov O."/>
            <person name="Detter J.C."/>
            <person name="Han C."/>
            <person name="Tapia R."/>
            <person name="Larimer F."/>
            <person name="Land M."/>
            <person name="Hauser L."/>
            <person name="Kyrpides N."/>
            <person name="Mikhailova N."/>
            <person name="Sorokin D.Y."/>
            <person name="Muyzer G."/>
            <person name="Woyke T."/>
        </authorList>
    </citation>
    <scope>NUCLEOTIDE SEQUENCE [LARGE SCALE GENOMIC DNA]</scope>
    <source>
        <strain evidence="4">DSM 19089 / UNIQEM U267 / AHT2</strain>
    </source>
</reference>
<dbReference type="InterPro" id="IPR038029">
    <property type="entry name" value="GbiG_N_sf"/>
</dbReference>
<dbReference type="EMBL" id="CP001940">
    <property type="protein sequence ID" value="ADH86282.1"/>
    <property type="molecule type" value="Genomic_DNA"/>
</dbReference>
<dbReference type="Pfam" id="PF01890">
    <property type="entry name" value="CbiG_C"/>
    <property type="match status" value="1"/>
</dbReference>
<accession>D6Z407</accession>
<feature type="domain" description="Cobalamin synthesis G N-terminal" evidence="2">
    <location>
        <begin position="38"/>
        <end position="118"/>
    </location>
</feature>
<dbReference type="Gene3D" id="3.30.420.180">
    <property type="entry name" value="CobE/GbiG C-terminal domain"/>
    <property type="match status" value="1"/>
</dbReference>
<evidence type="ECO:0000313" key="3">
    <source>
        <dbReference type="EMBL" id="ADH86282.1"/>
    </source>
</evidence>
<proteinExistence type="predicted"/>
<dbReference type="HOGENOM" id="CLU_028397_0_0_7"/>
<dbReference type="STRING" id="589865.DaAHT2_1587"/>
<dbReference type="InterPro" id="IPR036518">
    <property type="entry name" value="CobE/GbiG_C_sf"/>
</dbReference>
<protein>
    <submittedName>
        <fullName evidence="3">Cobalamin (Vitamin B12) biosynthesis CbiG protein</fullName>
    </submittedName>
</protein>
<dbReference type="PANTHER" id="PTHR37477:SF1">
    <property type="entry name" value="COBALT-PRECORRIN-5A HYDROLASE"/>
    <property type="match status" value="1"/>
</dbReference>
<dbReference type="KEGG" id="dak:DaAHT2_1587"/>
<dbReference type="Gene3D" id="3.40.50.11220">
    <property type="match status" value="1"/>
</dbReference>
<dbReference type="AlphaFoldDB" id="D6Z407"/>
<name>D6Z407_DESAT</name>
<sequence length="334" mass="35101">MKIGVLAMTAGGRKLAARLAAELEGAELVPVDGGIKATLAGAWSRYQGLVCIMAAGIVVRAVAPLLRDKYHDPGLVVVDECGQHAISLLSGHRGGGNELARRVALLCRGQAVITTASEVLGLPALDLWAEDRQLVPATPEVMTRAAARLVNRGTLRVYSEETADELPAGLEPVAEPGAAELIISIHDHWPPGTLLLHPRCLVLGIGCNRGTPATELATAIDELLAAHRLAPAAIHNLASIDLKQDEPGLLELAASRRWPLVFYSKDELNQVAGLKPAPAVLKATGAGGVSEPAALLSSGNQQLMIRKQKWRNVTLALARANFTLSAPAPAARNT</sequence>
<dbReference type="Pfam" id="PF11760">
    <property type="entry name" value="CbiG_N"/>
    <property type="match status" value="1"/>
</dbReference>